<dbReference type="EMBL" id="BGZK01000297">
    <property type="protein sequence ID" value="GBP34963.1"/>
    <property type="molecule type" value="Genomic_DNA"/>
</dbReference>
<feature type="compositionally biased region" description="Basic and acidic residues" evidence="1">
    <location>
        <begin position="68"/>
        <end position="78"/>
    </location>
</feature>
<evidence type="ECO:0000313" key="3">
    <source>
        <dbReference type="Proteomes" id="UP000299102"/>
    </source>
</evidence>
<protein>
    <submittedName>
        <fullName evidence="2">Uncharacterized protein</fullName>
    </submittedName>
</protein>
<organism evidence="2 3">
    <name type="scientific">Eumeta variegata</name>
    <name type="common">Bagworm moth</name>
    <name type="synonym">Eumeta japonica</name>
    <dbReference type="NCBI Taxonomy" id="151549"/>
    <lineage>
        <taxon>Eukaryota</taxon>
        <taxon>Metazoa</taxon>
        <taxon>Ecdysozoa</taxon>
        <taxon>Arthropoda</taxon>
        <taxon>Hexapoda</taxon>
        <taxon>Insecta</taxon>
        <taxon>Pterygota</taxon>
        <taxon>Neoptera</taxon>
        <taxon>Endopterygota</taxon>
        <taxon>Lepidoptera</taxon>
        <taxon>Glossata</taxon>
        <taxon>Ditrysia</taxon>
        <taxon>Tineoidea</taxon>
        <taxon>Psychidae</taxon>
        <taxon>Oiketicinae</taxon>
        <taxon>Eumeta</taxon>
    </lineage>
</organism>
<name>A0A4C1V810_EUMVA</name>
<proteinExistence type="predicted"/>
<keyword evidence="3" id="KW-1185">Reference proteome</keyword>
<evidence type="ECO:0000313" key="2">
    <source>
        <dbReference type="EMBL" id="GBP34963.1"/>
    </source>
</evidence>
<dbReference type="AlphaFoldDB" id="A0A4C1V810"/>
<dbReference type="Proteomes" id="UP000299102">
    <property type="component" value="Unassembled WGS sequence"/>
</dbReference>
<gene>
    <name evidence="2" type="ORF">EVAR_28428_1</name>
</gene>
<reference evidence="2 3" key="1">
    <citation type="journal article" date="2019" name="Commun. Biol.">
        <title>The bagworm genome reveals a unique fibroin gene that provides high tensile strength.</title>
        <authorList>
            <person name="Kono N."/>
            <person name="Nakamura H."/>
            <person name="Ohtoshi R."/>
            <person name="Tomita M."/>
            <person name="Numata K."/>
            <person name="Arakawa K."/>
        </authorList>
    </citation>
    <scope>NUCLEOTIDE SEQUENCE [LARGE SCALE GENOMIC DNA]</scope>
</reference>
<evidence type="ECO:0000256" key="1">
    <source>
        <dbReference type="SAM" id="MobiDB-lite"/>
    </source>
</evidence>
<feature type="region of interest" description="Disordered" evidence="1">
    <location>
        <begin position="58"/>
        <end position="85"/>
    </location>
</feature>
<accession>A0A4C1V810</accession>
<comment type="caution">
    <text evidence="2">The sequence shown here is derived from an EMBL/GenBank/DDBJ whole genome shotgun (WGS) entry which is preliminary data.</text>
</comment>
<sequence>MPVVAAGIVWLYKPKIRGWFLVRKSRTHPVRPGARTAHNGFLPLFALRTRQKYKIIKKRSKGSVRVQRPTEKPEEEGKQPTAESEACLVQRRRRYI</sequence>